<reference evidence="1 2" key="1">
    <citation type="journal article" date="2021" name="Commun. Biol.">
        <title>The genome of Shorea leprosula (Dipterocarpaceae) highlights the ecological relevance of drought in aseasonal tropical rainforests.</title>
        <authorList>
            <person name="Ng K.K.S."/>
            <person name="Kobayashi M.J."/>
            <person name="Fawcett J.A."/>
            <person name="Hatakeyama M."/>
            <person name="Paape T."/>
            <person name="Ng C.H."/>
            <person name="Ang C.C."/>
            <person name="Tnah L.H."/>
            <person name="Lee C.T."/>
            <person name="Nishiyama T."/>
            <person name="Sese J."/>
            <person name="O'Brien M.J."/>
            <person name="Copetti D."/>
            <person name="Mohd Noor M.I."/>
            <person name="Ong R.C."/>
            <person name="Putra M."/>
            <person name="Sireger I.Z."/>
            <person name="Indrioko S."/>
            <person name="Kosugi Y."/>
            <person name="Izuno A."/>
            <person name="Isagi Y."/>
            <person name="Lee S.L."/>
            <person name="Shimizu K.K."/>
        </authorList>
    </citation>
    <scope>NUCLEOTIDE SEQUENCE [LARGE SCALE GENOMIC DNA]</scope>
    <source>
        <strain evidence="1">214</strain>
    </source>
</reference>
<dbReference type="Proteomes" id="UP001054252">
    <property type="component" value="Unassembled WGS sequence"/>
</dbReference>
<name>A0AAV5LQI2_9ROSI</name>
<evidence type="ECO:0000313" key="1">
    <source>
        <dbReference type="EMBL" id="GKV38742.1"/>
    </source>
</evidence>
<dbReference type="AlphaFoldDB" id="A0AAV5LQI2"/>
<sequence length="88" mass="9886">MKGFRERRPALMKWKCREPALEAAASSTGKNLKTVVWRAGRKDAKPAPTLQLALTVEENRMCSNLAKPAIEMVSRLYRAGSRKLSRLS</sequence>
<evidence type="ECO:0000313" key="2">
    <source>
        <dbReference type="Proteomes" id="UP001054252"/>
    </source>
</evidence>
<comment type="caution">
    <text evidence="1">The sequence shown here is derived from an EMBL/GenBank/DDBJ whole genome shotgun (WGS) entry which is preliminary data.</text>
</comment>
<proteinExistence type="predicted"/>
<protein>
    <submittedName>
        <fullName evidence="1">Uncharacterized protein</fullName>
    </submittedName>
</protein>
<dbReference type="EMBL" id="BPVZ01000130">
    <property type="protein sequence ID" value="GKV38742.1"/>
    <property type="molecule type" value="Genomic_DNA"/>
</dbReference>
<organism evidence="1 2">
    <name type="scientific">Rubroshorea leprosula</name>
    <dbReference type="NCBI Taxonomy" id="152421"/>
    <lineage>
        <taxon>Eukaryota</taxon>
        <taxon>Viridiplantae</taxon>
        <taxon>Streptophyta</taxon>
        <taxon>Embryophyta</taxon>
        <taxon>Tracheophyta</taxon>
        <taxon>Spermatophyta</taxon>
        <taxon>Magnoliopsida</taxon>
        <taxon>eudicotyledons</taxon>
        <taxon>Gunneridae</taxon>
        <taxon>Pentapetalae</taxon>
        <taxon>rosids</taxon>
        <taxon>malvids</taxon>
        <taxon>Malvales</taxon>
        <taxon>Dipterocarpaceae</taxon>
        <taxon>Rubroshorea</taxon>
    </lineage>
</organism>
<gene>
    <name evidence="1" type="ORF">SLEP1_g46621</name>
</gene>
<accession>A0AAV5LQI2</accession>
<keyword evidence="2" id="KW-1185">Reference proteome</keyword>